<dbReference type="SUPFAM" id="SSF51621">
    <property type="entry name" value="Phosphoenolpyruvate/pyruvate domain"/>
    <property type="match status" value="1"/>
</dbReference>
<proteinExistence type="predicted"/>
<dbReference type="RefSeq" id="WP_143947316.1">
    <property type="nucleotide sequence ID" value="NZ_BAABMB010000001.1"/>
</dbReference>
<dbReference type="PROSITE" id="PS00161">
    <property type="entry name" value="ISOCITRATE_LYASE"/>
    <property type="match status" value="1"/>
</dbReference>
<accession>A0A556AWN4</accession>
<dbReference type="AlphaFoldDB" id="A0A556AWN4"/>
<dbReference type="InterPro" id="IPR015813">
    <property type="entry name" value="Pyrv/PenolPyrv_kinase-like_dom"/>
</dbReference>
<dbReference type="PANTHER" id="PTHR42905">
    <property type="entry name" value="PHOSPHOENOLPYRUVATE CARBOXYLASE"/>
    <property type="match status" value="1"/>
</dbReference>
<dbReference type="CDD" id="cd00377">
    <property type="entry name" value="ICL_PEPM"/>
    <property type="match status" value="1"/>
</dbReference>
<dbReference type="GO" id="GO:0016833">
    <property type="term" value="F:oxo-acid-lyase activity"/>
    <property type="evidence" value="ECO:0007669"/>
    <property type="project" value="UniProtKB-ARBA"/>
</dbReference>
<dbReference type="InterPro" id="IPR039556">
    <property type="entry name" value="ICL/PEPM"/>
</dbReference>
<dbReference type="Gene3D" id="3.20.20.60">
    <property type="entry name" value="Phosphoenolpyruvate-binding domains"/>
    <property type="match status" value="1"/>
</dbReference>
<dbReference type="Pfam" id="PF13714">
    <property type="entry name" value="PEP_mutase"/>
    <property type="match status" value="1"/>
</dbReference>
<keyword evidence="1" id="KW-0456">Lyase</keyword>
<reference evidence="1 2" key="1">
    <citation type="submission" date="2019-07" db="EMBL/GenBank/DDBJ databases">
        <title>Qingshengfaniella alkalisoli gen. nov., sp. nov., isolated from saline soil.</title>
        <authorList>
            <person name="Xu L."/>
            <person name="Huang X.-X."/>
            <person name="Sun J.-Q."/>
        </authorList>
    </citation>
    <scope>NUCLEOTIDE SEQUENCE [LARGE SCALE GENOMIC DNA]</scope>
    <source>
        <strain evidence="1 2">DSM 27279</strain>
    </source>
</reference>
<dbReference type="EMBL" id="VLTJ01000010">
    <property type="protein sequence ID" value="TSH97361.1"/>
    <property type="molecule type" value="Genomic_DNA"/>
</dbReference>
<dbReference type="InterPro" id="IPR018523">
    <property type="entry name" value="Isocitrate_lyase_ph_CS"/>
</dbReference>
<dbReference type="PANTHER" id="PTHR42905:SF5">
    <property type="entry name" value="CARBOXYVINYL-CARBOXYPHOSPHONATE PHOSPHORYLMUTASE, CHLOROPLASTIC"/>
    <property type="match status" value="1"/>
</dbReference>
<protein>
    <submittedName>
        <fullName evidence="1">Isocitrate lyase/PEP mutase family protein</fullName>
    </submittedName>
</protein>
<dbReference type="InterPro" id="IPR040442">
    <property type="entry name" value="Pyrv_kinase-like_dom_sf"/>
</dbReference>
<dbReference type="OrthoDB" id="9771433at2"/>
<evidence type="ECO:0000313" key="2">
    <source>
        <dbReference type="Proteomes" id="UP000318405"/>
    </source>
</evidence>
<gene>
    <name evidence="1" type="ORF">FOZ76_06460</name>
</gene>
<evidence type="ECO:0000313" key="1">
    <source>
        <dbReference type="EMBL" id="TSH97361.1"/>
    </source>
</evidence>
<keyword evidence="2" id="KW-1185">Reference proteome</keyword>
<dbReference type="Proteomes" id="UP000318405">
    <property type="component" value="Unassembled WGS sequence"/>
</dbReference>
<comment type="caution">
    <text evidence="1">The sequence shown here is derived from an EMBL/GenBank/DDBJ whole genome shotgun (WGS) entry which is preliminary data.</text>
</comment>
<sequence>MSQASKLRALLQREQLLVAPGAYDAISARTIEQAGFEAVYMTGSGTSASLGFPDFGLLTMTEMADNAGVIARSVNLPLIADADTGYGNELNVTRTVREYEARGVAGLHIEDQVAPKRCGHLDGKEIVPREEFVIKIRAAAQARRSPDFLIIARTDARATLGLDEAIARANAALSAGADMAFVEAPQSREEMAAIPQRVQGPCLLNIVPGGRTPLVHLDEVQAMGYRLAILPGILLRSAIATFDRVLSQLAQTRQPVLAEGQDSVQAGFQRFGADEWNALRAGGQAPS</sequence>
<organism evidence="1 2">
    <name type="scientific">Verticiella sediminum</name>
    <dbReference type="NCBI Taxonomy" id="1247510"/>
    <lineage>
        <taxon>Bacteria</taxon>
        <taxon>Pseudomonadati</taxon>
        <taxon>Pseudomonadota</taxon>
        <taxon>Betaproteobacteria</taxon>
        <taxon>Burkholderiales</taxon>
        <taxon>Alcaligenaceae</taxon>
        <taxon>Verticiella</taxon>
    </lineage>
</organism>
<name>A0A556AWN4_9BURK</name>